<keyword evidence="3 5" id="KW-1133">Transmembrane helix</keyword>
<evidence type="ECO:0000313" key="7">
    <source>
        <dbReference type="Proteomes" id="UP001341840"/>
    </source>
</evidence>
<evidence type="ECO:0000313" key="6">
    <source>
        <dbReference type="EMBL" id="MED6210096.1"/>
    </source>
</evidence>
<keyword evidence="2 5" id="KW-0812">Transmembrane</keyword>
<dbReference type="InterPro" id="IPR036259">
    <property type="entry name" value="MFS_trans_sf"/>
</dbReference>
<name>A0ABU6YJJ7_9FABA</name>
<feature type="transmembrane region" description="Helical" evidence="5">
    <location>
        <begin position="15"/>
        <end position="40"/>
    </location>
</feature>
<evidence type="ECO:0000256" key="2">
    <source>
        <dbReference type="ARBA" id="ARBA00022692"/>
    </source>
</evidence>
<feature type="transmembrane region" description="Helical" evidence="5">
    <location>
        <begin position="282"/>
        <end position="302"/>
    </location>
</feature>
<proteinExistence type="predicted"/>
<sequence length="321" mass="35063">MSIVSLLASLISFNVWIYSALKFLLGFFRSSVGTCTLVLLVEKVGRKWRFKVGILAFVCFSTGFLCLPAMAYLNRGREEEALRILKGIVPQTGGDAKLASRLLEFPSKQEAFSNSGGMYSSIGRIFGKDWSIKRISAVMVLAFGIGMVYFGMPLGVGNLDFNIYLGVALNALLEMPTYVVTYLLENSKRRISLLSFTTLSGVFSMLLCGGVVVSLRVEALKMVLELASFFCACCACNVILIYTMELFPTSVRNTATALVRQAMVLGAIFGPVLAFEGRKSDLLSYGVFGGVIMVCGFSVAFLPETHGTILCDTMDQQENKE</sequence>
<comment type="subcellular location">
    <subcellularLocation>
        <location evidence="1">Membrane</location>
        <topology evidence="1">Multi-pass membrane protein</topology>
    </subcellularLocation>
</comment>
<evidence type="ECO:0000256" key="1">
    <source>
        <dbReference type="ARBA" id="ARBA00004141"/>
    </source>
</evidence>
<feature type="transmembrane region" description="Helical" evidence="5">
    <location>
        <begin position="135"/>
        <end position="156"/>
    </location>
</feature>
<evidence type="ECO:0000256" key="3">
    <source>
        <dbReference type="ARBA" id="ARBA00022989"/>
    </source>
</evidence>
<gene>
    <name evidence="6" type="ORF">PIB30_060908</name>
</gene>
<evidence type="ECO:0000256" key="5">
    <source>
        <dbReference type="SAM" id="Phobius"/>
    </source>
</evidence>
<reference evidence="6 7" key="1">
    <citation type="journal article" date="2023" name="Plants (Basel)">
        <title>Bridging the Gap: Combining Genomics and Transcriptomics Approaches to Understand Stylosanthes scabra, an Orphan Legume from the Brazilian Caatinga.</title>
        <authorList>
            <person name="Ferreira-Neto J.R.C."/>
            <person name="da Silva M.D."/>
            <person name="Binneck E."/>
            <person name="de Melo N.F."/>
            <person name="da Silva R.H."/>
            <person name="de Melo A.L.T.M."/>
            <person name="Pandolfi V."/>
            <person name="Bustamante F.O."/>
            <person name="Brasileiro-Vidal A.C."/>
            <person name="Benko-Iseppon A.M."/>
        </authorList>
    </citation>
    <scope>NUCLEOTIDE SEQUENCE [LARGE SCALE GENOMIC DNA]</scope>
    <source>
        <tissue evidence="6">Leaves</tissue>
    </source>
</reference>
<dbReference type="Gene3D" id="1.20.1250.20">
    <property type="entry name" value="MFS general substrate transporter like domains"/>
    <property type="match status" value="1"/>
</dbReference>
<organism evidence="6 7">
    <name type="scientific">Stylosanthes scabra</name>
    <dbReference type="NCBI Taxonomy" id="79078"/>
    <lineage>
        <taxon>Eukaryota</taxon>
        <taxon>Viridiplantae</taxon>
        <taxon>Streptophyta</taxon>
        <taxon>Embryophyta</taxon>
        <taxon>Tracheophyta</taxon>
        <taxon>Spermatophyta</taxon>
        <taxon>Magnoliopsida</taxon>
        <taxon>eudicotyledons</taxon>
        <taxon>Gunneridae</taxon>
        <taxon>Pentapetalae</taxon>
        <taxon>rosids</taxon>
        <taxon>fabids</taxon>
        <taxon>Fabales</taxon>
        <taxon>Fabaceae</taxon>
        <taxon>Papilionoideae</taxon>
        <taxon>50 kb inversion clade</taxon>
        <taxon>dalbergioids sensu lato</taxon>
        <taxon>Dalbergieae</taxon>
        <taxon>Pterocarpus clade</taxon>
        <taxon>Stylosanthes</taxon>
    </lineage>
</organism>
<accession>A0ABU6YJJ7</accession>
<dbReference type="PANTHER" id="PTHR24064">
    <property type="entry name" value="SOLUTE CARRIER FAMILY 22 MEMBER"/>
    <property type="match status" value="1"/>
</dbReference>
<keyword evidence="7" id="KW-1185">Reference proteome</keyword>
<evidence type="ECO:0000256" key="4">
    <source>
        <dbReference type="ARBA" id="ARBA00023136"/>
    </source>
</evidence>
<keyword evidence="4 5" id="KW-0472">Membrane</keyword>
<feature type="transmembrane region" description="Helical" evidence="5">
    <location>
        <begin position="222"/>
        <end position="243"/>
    </location>
</feature>
<comment type="caution">
    <text evidence="6">The sequence shown here is derived from an EMBL/GenBank/DDBJ whole genome shotgun (WGS) entry which is preliminary data.</text>
</comment>
<feature type="transmembrane region" description="Helical" evidence="5">
    <location>
        <begin position="190"/>
        <end position="215"/>
    </location>
</feature>
<dbReference type="EMBL" id="JASCZI010242200">
    <property type="protein sequence ID" value="MED6210096.1"/>
    <property type="molecule type" value="Genomic_DNA"/>
</dbReference>
<feature type="transmembrane region" description="Helical" evidence="5">
    <location>
        <begin position="255"/>
        <end position="275"/>
    </location>
</feature>
<feature type="transmembrane region" description="Helical" evidence="5">
    <location>
        <begin position="163"/>
        <end position="184"/>
    </location>
</feature>
<dbReference type="Proteomes" id="UP001341840">
    <property type="component" value="Unassembled WGS sequence"/>
</dbReference>
<dbReference type="SUPFAM" id="SSF103473">
    <property type="entry name" value="MFS general substrate transporter"/>
    <property type="match status" value="1"/>
</dbReference>
<feature type="transmembrane region" description="Helical" evidence="5">
    <location>
        <begin position="52"/>
        <end position="73"/>
    </location>
</feature>
<protein>
    <submittedName>
        <fullName evidence="6">Uncharacterized protein</fullName>
    </submittedName>
</protein>